<protein>
    <submittedName>
        <fullName evidence="1">Immunity protein 74</fullName>
    </submittedName>
</protein>
<keyword evidence="2" id="KW-1185">Reference proteome</keyword>
<dbReference type="InterPro" id="IPR028148">
    <property type="entry name" value="Imm74"/>
</dbReference>
<proteinExistence type="predicted"/>
<dbReference type="EMBL" id="FNQO01000001">
    <property type="protein sequence ID" value="SDZ76381.1"/>
    <property type="molecule type" value="Genomic_DNA"/>
</dbReference>
<dbReference type="AlphaFoldDB" id="A0A1H3VNW8"/>
<dbReference type="OrthoDB" id="6632228at2"/>
<reference evidence="2" key="1">
    <citation type="submission" date="2016-10" db="EMBL/GenBank/DDBJ databases">
        <authorList>
            <person name="Varghese N."/>
            <person name="Submissions S."/>
        </authorList>
    </citation>
    <scope>NUCLEOTIDE SEQUENCE [LARGE SCALE GENOMIC DNA]</scope>
    <source>
        <strain evidence="2">CGMCC 1.10657</strain>
    </source>
</reference>
<dbReference type="Proteomes" id="UP000198658">
    <property type="component" value="Unassembled WGS sequence"/>
</dbReference>
<evidence type="ECO:0000313" key="1">
    <source>
        <dbReference type="EMBL" id="SDZ76381.1"/>
    </source>
</evidence>
<accession>A0A1H3VNW8</accession>
<dbReference type="Pfam" id="PF15603">
    <property type="entry name" value="Imm74"/>
    <property type="match status" value="1"/>
</dbReference>
<evidence type="ECO:0000313" key="2">
    <source>
        <dbReference type="Proteomes" id="UP000198658"/>
    </source>
</evidence>
<name>A0A1H3VNW8_9GAMM</name>
<gene>
    <name evidence="1" type="ORF">SAMN05216562_0119</name>
</gene>
<sequence length="79" mass="8903">MIKEIARGHIVLQTEHGTVTILGEALLPGYGSPDFIAYENSINEWDEPKGELIGCDLKKKILRQLLSDAKERNIKIEIE</sequence>
<dbReference type="RefSeq" id="WP_091383908.1">
    <property type="nucleotide sequence ID" value="NZ_FNQO01000001.1"/>
</dbReference>
<organism evidence="1 2">
    <name type="scientific">Microbulbifer marinus</name>
    <dbReference type="NCBI Taxonomy" id="658218"/>
    <lineage>
        <taxon>Bacteria</taxon>
        <taxon>Pseudomonadati</taxon>
        <taxon>Pseudomonadota</taxon>
        <taxon>Gammaproteobacteria</taxon>
        <taxon>Cellvibrionales</taxon>
        <taxon>Microbulbiferaceae</taxon>
        <taxon>Microbulbifer</taxon>
    </lineage>
</organism>